<dbReference type="Proteomes" id="UP000032675">
    <property type="component" value="Unassembled WGS sequence"/>
</dbReference>
<organism evidence="2 3">
    <name type="scientific">Komagataeibacter europaeus NBRC 3261</name>
    <dbReference type="NCBI Taxonomy" id="1234669"/>
    <lineage>
        <taxon>Bacteria</taxon>
        <taxon>Pseudomonadati</taxon>
        <taxon>Pseudomonadota</taxon>
        <taxon>Alphaproteobacteria</taxon>
        <taxon>Acetobacterales</taxon>
        <taxon>Acetobacteraceae</taxon>
        <taxon>Komagataeibacter</taxon>
    </lineage>
</organism>
<keyword evidence="1" id="KW-0472">Membrane</keyword>
<name>A0A0D6Q0G1_KOMEU</name>
<feature type="transmembrane region" description="Helical" evidence="1">
    <location>
        <begin position="12"/>
        <end position="33"/>
    </location>
</feature>
<sequence length="54" mass="6112">MVTDIVKQSSGILLAIPRYVIYGFGAMIFDGLYRRLHFGKDALLAQSARSYLFQ</sequence>
<evidence type="ECO:0000256" key="1">
    <source>
        <dbReference type="SAM" id="Phobius"/>
    </source>
</evidence>
<gene>
    <name evidence="2" type="ORF">Geu3261_0098_002</name>
</gene>
<evidence type="ECO:0000313" key="3">
    <source>
        <dbReference type="Proteomes" id="UP000032675"/>
    </source>
</evidence>
<accession>A0A0D6Q0G1</accession>
<evidence type="ECO:0000313" key="2">
    <source>
        <dbReference type="EMBL" id="GAN96773.1"/>
    </source>
</evidence>
<protein>
    <submittedName>
        <fullName evidence="2">Uncharacterized protein</fullName>
    </submittedName>
</protein>
<keyword evidence="1" id="KW-0812">Transmembrane</keyword>
<proteinExistence type="predicted"/>
<dbReference type="EMBL" id="BANI01000091">
    <property type="protein sequence ID" value="GAN96773.1"/>
    <property type="molecule type" value="Genomic_DNA"/>
</dbReference>
<dbReference type="AlphaFoldDB" id="A0A0D6Q0G1"/>
<reference evidence="2 3" key="1">
    <citation type="submission" date="2012-11" db="EMBL/GenBank/DDBJ databases">
        <title>Whole genome sequence of Gluconacetobacter europaeus NBRC3261.</title>
        <authorList>
            <person name="Azuma Y."/>
            <person name="Higashiura N."/>
            <person name="Hirakawa H."/>
            <person name="Matsushita K."/>
        </authorList>
    </citation>
    <scope>NUCLEOTIDE SEQUENCE [LARGE SCALE GENOMIC DNA]</scope>
    <source>
        <strain evidence="2 3">NBRC 3261</strain>
    </source>
</reference>
<comment type="caution">
    <text evidence="2">The sequence shown here is derived from an EMBL/GenBank/DDBJ whole genome shotgun (WGS) entry which is preliminary data.</text>
</comment>
<keyword evidence="1" id="KW-1133">Transmembrane helix</keyword>